<feature type="transmembrane region" description="Helical" evidence="2">
    <location>
        <begin position="89"/>
        <end position="108"/>
    </location>
</feature>
<gene>
    <name evidence="3" type="ORF">CWI78_06465</name>
</gene>
<comment type="caution">
    <text evidence="3">The sequence shown here is derived from an EMBL/GenBank/DDBJ whole genome shotgun (WGS) entry which is preliminary data.</text>
</comment>
<keyword evidence="4" id="KW-1185">Reference proteome</keyword>
<reference evidence="4" key="1">
    <citation type="journal article" date="2018" name="Front. Microbiol.">
        <title>Genome-Based Analysis Reveals the Taxonomy and Diversity of the Family Idiomarinaceae.</title>
        <authorList>
            <person name="Liu Y."/>
            <person name="Lai Q."/>
            <person name="Shao Z."/>
        </authorList>
    </citation>
    <scope>NUCLEOTIDE SEQUENCE [LARGE SCALE GENOMIC DNA]</scope>
    <source>
        <strain evidence="4">R22</strain>
    </source>
</reference>
<sequence>MAFEKCPKCEDQVLDNKYSCPACGYVKTEDSEQKDQPGENDQPGEDKITTENTSKSLQIQGVLALVILIIGVFWFFLTSDESQQSNEINMIPLIMFIGGLIWYILTRFRIWREHSRKK</sequence>
<organism evidence="3 4">
    <name type="scientific">Idiomarina ramblicola</name>
    <dbReference type="NCBI Taxonomy" id="263724"/>
    <lineage>
        <taxon>Bacteria</taxon>
        <taxon>Pseudomonadati</taxon>
        <taxon>Pseudomonadota</taxon>
        <taxon>Gammaproteobacteria</taxon>
        <taxon>Alteromonadales</taxon>
        <taxon>Idiomarinaceae</taxon>
        <taxon>Idiomarina</taxon>
    </lineage>
</organism>
<keyword evidence="2" id="KW-0812">Transmembrane</keyword>
<feature type="compositionally biased region" description="Basic and acidic residues" evidence="1">
    <location>
        <begin position="28"/>
        <end position="37"/>
    </location>
</feature>
<accession>A0A432Z070</accession>
<dbReference type="EMBL" id="PIQC01000004">
    <property type="protein sequence ID" value="RUO69561.1"/>
    <property type="molecule type" value="Genomic_DNA"/>
</dbReference>
<proteinExistence type="predicted"/>
<dbReference type="RefSeq" id="WP_126781397.1">
    <property type="nucleotide sequence ID" value="NZ_PIQC01000004.1"/>
</dbReference>
<keyword evidence="2" id="KW-0472">Membrane</keyword>
<feature type="transmembrane region" description="Helical" evidence="2">
    <location>
        <begin position="57"/>
        <end position="77"/>
    </location>
</feature>
<evidence type="ECO:0000256" key="1">
    <source>
        <dbReference type="SAM" id="MobiDB-lite"/>
    </source>
</evidence>
<evidence type="ECO:0000313" key="4">
    <source>
        <dbReference type="Proteomes" id="UP000288058"/>
    </source>
</evidence>
<keyword evidence="2" id="KW-1133">Transmembrane helix</keyword>
<dbReference type="OrthoDB" id="6238340at2"/>
<protein>
    <submittedName>
        <fullName evidence="3">Zinc ribbon domain-containing protein</fullName>
    </submittedName>
</protein>
<name>A0A432Z070_9GAMM</name>
<dbReference type="Proteomes" id="UP000288058">
    <property type="component" value="Unassembled WGS sequence"/>
</dbReference>
<feature type="region of interest" description="Disordered" evidence="1">
    <location>
        <begin position="28"/>
        <end position="52"/>
    </location>
</feature>
<dbReference type="AlphaFoldDB" id="A0A432Z070"/>
<evidence type="ECO:0000256" key="2">
    <source>
        <dbReference type="SAM" id="Phobius"/>
    </source>
</evidence>
<evidence type="ECO:0000313" key="3">
    <source>
        <dbReference type="EMBL" id="RUO69561.1"/>
    </source>
</evidence>